<dbReference type="SUPFAM" id="SSF56784">
    <property type="entry name" value="HAD-like"/>
    <property type="match status" value="1"/>
</dbReference>
<protein>
    <recommendedName>
        <fullName evidence="5">HAD family hydrolase</fullName>
    </recommendedName>
</protein>
<dbReference type="PANTHER" id="PTHR43434">
    <property type="entry name" value="PHOSPHOGLYCOLATE PHOSPHATASE"/>
    <property type="match status" value="1"/>
</dbReference>
<dbReference type="Proteomes" id="UP000637720">
    <property type="component" value="Unassembled WGS sequence"/>
</dbReference>
<evidence type="ECO:0000256" key="1">
    <source>
        <dbReference type="ARBA" id="ARBA00022801"/>
    </source>
</evidence>
<dbReference type="PANTHER" id="PTHR43434:SF1">
    <property type="entry name" value="PHOSPHOGLYCOLATE PHOSPHATASE"/>
    <property type="match status" value="1"/>
</dbReference>
<evidence type="ECO:0008006" key="5">
    <source>
        <dbReference type="Google" id="ProtNLM"/>
    </source>
</evidence>
<accession>A0A8J3FAF3</accession>
<reference evidence="3" key="2">
    <citation type="submission" date="2020-09" db="EMBL/GenBank/DDBJ databases">
        <authorList>
            <person name="Sun Q."/>
            <person name="Ohkuma M."/>
        </authorList>
    </citation>
    <scope>NUCLEOTIDE SEQUENCE</scope>
    <source>
        <strain evidence="3">JCM 14719</strain>
    </source>
</reference>
<name>A0A8J3FAF3_9BACI</name>
<organism evidence="3 4">
    <name type="scientific">Calditerricola satsumensis</name>
    <dbReference type="NCBI Taxonomy" id="373054"/>
    <lineage>
        <taxon>Bacteria</taxon>
        <taxon>Bacillati</taxon>
        <taxon>Bacillota</taxon>
        <taxon>Bacilli</taxon>
        <taxon>Bacillales</taxon>
        <taxon>Bacillaceae</taxon>
        <taxon>Calditerricola</taxon>
    </lineage>
</organism>
<gene>
    <name evidence="3" type="ORF">GCM10007043_09220</name>
</gene>
<dbReference type="Gene3D" id="3.40.50.1000">
    <property type="entry name" value="HAD superfamily/HAD-like"/>
    <property type="match status" value="1"/>
</dbReference>
<evidence type="ECO:0000313" key="4">
    <source>
        <dbReference type="Proteomes" id="UP000637720"/>
    </source>
</evidence>
<dbReference type="GO" id="GO:0008967">
    <property type="term" value="F:phosphoglycolate phosphatase activity"/>
    <property type="evidence" value="ECO:0007669"/>
    <property type="project" value="TreeGrafter"/>
</dbReference>
<dbReference type="AlphaFoldDB" id="A0A8J3FAF3"/>
<dbReference type="InterPro" id="IPR023214">
    <property type="entry name" value="HAD_sf"/>
</dbReference>
<evidence type="ECO:0000313" key="3">
    <source>
        <dbReference type="EMBL" id="GGJ97544.1"/>
    </source>
</evidence>
<keyword evidence="4" id="KW-1185">Reference proteome</keyword>
<dbReference type="GO" id="GO:0006281">
    <property type="term" value="P:DNA repair"/>
    <property type="evidence" value="ECO:0007669"/>
    <property type="project" value="TreeGrafter"/>
</dbReference>
<proteinExistence type="predicted"/>
<evidence type="ECO:0000256" key="2">
    <source>
        <dbReference type="ARBA" id="ARBA00022842"/>
    </source>
</evidence>
<reference evidence="3" key="1">
    <citation type="journal article" date="2014" name="Int. J. Syst. Evol. Microbiol.">
        <title>Complete genome sequence of Corynebacterium casei LMG S-19264T (=DSM 44701T), isolated from a smear-ripened cheese.</title>
        <authorList>
            <consortium name="US DOE Joint Genome Institute (JGI-PGF)"/>
            <person name="Walter F."/>
            <person name="Albersmeier A."/>
            <person name="Kalinowski J."/>
            <person name="Ruckert C."/>
        </authorList>
    </citation>
    <scope>NUCLEOTIDE SEQUENCE</scope>
    <source>
        <strain evidence="3">JCM 14719</strain>
    </source>
</reference>
<dbReference type="Pfam" id="PF13242">
    <property type="entry name" value="Hydrolase_like"/>
    <property type="match status" value="1"/>
</dbReference>
<comment type="caution">
    <text evidence="3">The sequence shown here is derived from an EMBL/GenBank/DDBJ whole genome shotgun (WGS) entry which is preliminary data.</text>
</comment>
<dbReference type="EMBL" id="BMOF01000013">
    <property type="protein sequence ID" value="GGJ97544.1"/>
    <property type="molecule type" value="Genomic_DNA"/>
</dbReference>
<dbReference type="RefSeq" id="WP_308423719.1">
    <property type="nucleotide sequence ID" value="NZ_BMOF01000013.1"/>
</dbReference>
<dbReference type="InterPro" id="IPR050155">
    <property type="entry name" value="HAD-like_hydrolase_sf"/>
</dbReference>
<dbReference type="InterPro" id="IPR036412">
    <property type="entry name" value="HAD-like_sf"/>
</dbReference>
<sequence length="147" mass="15583">MRERGIRLGVGTGRPTTETVVPLSALGLLEFFDPNAVVTASDVLAAERAHPDAAPLAKPHPYTYLKALFGKTTPDDAVLRAALPVDEADSVLIVGDSLADLLAARRIGCRFAATLTGLEGAKARETFAEHRADHILNDVTQLVTVLS</sequence>
<keyword evidence="1" id="KW-0378">Hydrolase</keyword>
<keyword evidence="2" id="KW-0460">Magnesium</keyword>